<dbReference type="AlphaFoldDB" id="J9G810"/>
<dbReference type="EMBL" id="AMCI01002181">
    <property type="protein sequence ID" value="EJX03397.1"/>
    <property type="molecule type" value="Genomic_DNA"/>
</dbReference>
<protein>
    <submittedName>
        <fullName evidence="1">Uncharacterized protein</fullName>
    </submittedName>
</protein>
<reference evidence="1" key="1">
    <citation type="journal article" date="2012" name="PLoS ONE">
        <title>Gene sets for utilization of primary and secondary nutrition supplies in the distal gut of endangered iberian lynx.</title>
        <authorList>
            <person name="Alcaide M."/>
            <person name="Messina E."/>
            <person name="Richter M."/>
            <person name="Bargiela R."/>
            <person name="Peplies J."/>
            <person name="Huws S.A."/>
            <person name="Newbold C.J."/>
            <person name="Golyshin P.N."/>
            <person name="Simon M.A."/>
            <person name="Lopez G."/>
            <person name="Yakimov M.M."/>
            <person name="Ferrer M."/>
        </authorList>
    </citation>
    <scope>NUCLEOTIDE SEQUENCE</scope>
</reference>
<organism evidence="1">
    <name type="scientific">gut metagenome</name>
    <dbReference type="NCBI Taxonomy" id="749906"/>
    <lineage>
        <taxon>unclassified sequences</taxon>
        <taxon>metagenomes</taxon>
        <taxon>organismal metagenomes</taxon>
    </lineage>
</organism>
<evidence type="ECO:0000313" key="1">
    <source>
        <dbReference type="EMBL" id="EJX03397.1"/>
    </source>
</evidence>
<comment type="caution">
    <text evidence="1">The sequence shown here is derived from an EMBL/GenBank/DDBJ whole genome shotgun (WGS) entry which is preliminary data.</text>
</comment>
<proteinExistence type="predicted"/>
<accession>J9G810</accession>
<sequence length="53" mass="6120">MNFKSCGYRPLRLLGIPGSYCQYVLRQGLSHVSIYGSCRRSRHPFQSPRMDLS</sequence>
<gene>
    <name evidence="1" type="ORF">EVA_08498</name>
</gene>
<name>J9G810_9ZZZZ</name>